<keyword evidence="4" id="KW-0255">Endonuclease</keyword>
<keyword evidence="5" id="KW-1185">Reference proteome</keyword>
<dbReference type="PROSITE" id="PS50164">
    <property type="entry name" value="GIY_YIG"/>
    <property type="match status" value="1"/>
</dbReference>
<evidence type="ECO:0000256" key="2">
    <source>
        <dbReference type="ARBA" id="ARBA00022842"/>
    </source>
</evidence>
<dbReference type="InterPro" id="IPR035901">
    <property type="entry name" value="GIY-YIG_endonuc_sf"/>
</dbReference>
<evidence type="ECO:0000259" key="3">
    <source>
        <dbReference type="PROSITE" id="PS50164"/>
    </source>
</evidence>
<proteinExistence type="predicted"/>
<comment type="cofactor">
    <cofactor evidence="1">
        <name>Mg(2+)</name>
        <dbReference type="ChEBI" id="CHEBI:18420"/>
    </cofactor>
</comment>
<evidence type="ECO:0000313" key="4">
    <source>
        <dbReference type="EMBL" id="AWH14833.1"/>
    </source>
</evidence>
<dbReference type="RefSeq" id="YP_010095569.1">
    <property type="nucleotide sequence ID" value="NC_055746.1"/>
</dbReference>
<organism evidence="4 5">
    <name type="scientific">Aeromonas phage 50AhydR13PP</name>
    <dbReference type="NCBI Taxonomy" id="2163978"/>
    <lineage>
        <taxon>Viruses</taxon>
        <taxon>Duplodnaviria</taxon>
        <taxon>Heunggongvirae</taxon>
        <taxon>Uroviricota</taxon>
        <taxon>Caudoviricetes</taxon>
        <taxon>Pantevenvirales</taxon>
        <taxon>Straboviridae</taxon>
        <taxon>Tulanevirus</taxon>
        <taxon>Tulanevirus 50ahydr13pp</taxon>
    </lineage>
</organism>
<dbReference type="InterPro" id="IPR000305">
    <property type="entry name" value="GIY-YIG_endonuc"/>
</dbReference>
<dbReference type="Proteomes" id="UP000246321">
    <property type="component" value="Segment"/>
</dbReference>
<name>A0A2S1PE40_9CAUD</name>
<sequence length="217" mass="25340">MEKMQYLIYKTTNLANGKIYVGAHATKNMNDGYMGSGIAIKKAIRKYGKENFSKEIISICCNEDEMWNLESEIVDVEFVSRVDTYNIITGGRSGCSHSDETKRKISQNNARYWKHHKKTQDHIEKHRLSKTGSKRPECDKIKISNTMLGVKKPRACCVKCRKEEAWISIKRNHKNCDMPKQEKTYKHRKRECPWCGVTGHGPNMTRYHFDKCMWKRA</sequence>
<dbReference type="SUPFAM" id="SSF82771">
    <property type="entry name" value="GIY-YIG endonuclease"/>
    <property type="match status" value="1"/>
</dbReference>
<dbReference type="GeneID" id="65113205"/>
<accession>A0A2S1PE40</accession>
<dbReference type="EMBL" id="MH179476">
    <property type="protein sequence ID" value="AWH14833.1"/>
    <property type="molecule type" value="Genomic_DNA"/>
</dbReference>
<evidence type="ECO:0000313" key="5">
    <source>
        <dbReference type="Proteomes" id="UP000246321"/>
    </source>
</evidence>
<dbReference type="CDD" id="cd10444">
    <property type="entry name" value="GIY-YIG_SegABCDEFG"/>
    <property type="match status" value="1"/>
</dbReference>
<protein>
    <submittedName>
        <fullName evidence="4">Homing endonuclease</fullName>
    </submittedName>
</protein>
<feature type="domain" description="GIY-YIG" evidence="3">
    <location>
        <begin position="4"/>
        <end position="87"/>
    </location>
</feature>
<keyword evidence="2" id="KW-0460">Magnesium</keyword>
<keyword evidence="4" id="KW-0540">Nuclease</keyword>
<dbReference type="GO" id="GO:0004519">
    <property type="term" value="F:endonuclease activity"/>
    <property type="evidence" value="ECO:0007669"/>
    <property type="project" value="UniProtKB-KW"/>
</dbReference>
<dbReference type="Gene3D" id="3.40.1440.10">
    <property type="entry name" value="GIY-YIG endonuclease"/>
    <property type="match status" value="1"/>
</dbReference>
<dbReference type="SMART" id="SM00465">
    <property type="entry name" value="GIYc"/>
    <property type="match status" value="1"/>
</dbReference>
<reference evidence="4 5" key="1">
    <citation type="submission" date="2018-04" db="EMBL/GenBank/DDBJ databases">
        <title>Complete genome sequences of new Aeromonas and Pseudomonas phages promising in phage therapy dedicated to aquaculture.</title>
        <authorList>
            <person name="Kolsut J."/>
            <person name="Wojcik E."/>
            <person name="Wojtasik A."/>
            <person name="Dastych J."/>
        </authorList>
    </citation>
    <scope>NUCLEOTIDE SEQUENCE [LARGE SCALE GENOMIC DNA]</scope>
</reference>
<evidence type="ECO:0000256" key="1">
    <source>
        <dbReference type="ARBA" id="ARBA00001946"/>
    </source>
</evidence>
<keyword evidence="4" id="KW-0378">Hydrolase</keyword>
<dbReference type="KEGG" id="vg:65113205"/>